<accession>A0A1I4TRN0</accession>
<proteinExistence type="predicted"/>
<dbReference type="RefSeq" id="WP_093394656.1">
    <property type="nucleotide sequence ID" value="NZ_FOUU01000004.1"/>
</dbReference>
<dbReference type="SUPFAM" id="SSF52172">
    <property type="entry name" value="CheY-like"/>
    <property type="match status" value="1"/>
</dbReference>
<protein>
    <submittedName>
        <fullName evidence="1">Response regulator receiver domain-containing protein</fullName>
    </submittedName>
</protein>
<dbReference type="AlphaFoldDB" id="A0A1I4TRN0"/>
<dbReference type="Gene3D" id="3.40.50.2300">
    <property type="match status" value="1"/>
</dbReference>
<dbReference type="Proteomes" id="UP000199611">
    <property type="component" value="Unassembled WGS sequence"/>
</dbReference>
<evidence type="ECO:0000313" key="1">
    <source>
        <dbReference type="EMBL" id="SFM79250.1"/>
    </source>
</evidence>
<organism evidence="1 2">
    <name type="scientific">Thermodesulforhabdus norvegica</name>
    <dbReference type="NCBI Taxonomy" id="39841"/>
    <lineage>
        <taxon>Bacteria</taxon>
        <taxon>Pseudomonadati</taxon>
        <taxon>Thermodesulfobacteriota</taxon>
        <taxon>Syntrophobacteria</taxon>
        <taxon>Syntrophobacterales</taxon>
        <taxon>Thermodesulforhabdaceae</taxon>
        <taxon>Thermodesulforhabdus</taxon>
    </lineage>
</organism>
<dbReference type="InterPro" id="IPR011006">
    <property type="entry name" value="CheY-like_superfamily"/>
</dbReference>
<evidence type="ECO:0000313" key="2">
    <source>
        <dbReference type="Proteomes" id="UP000199611"/>
    </source>
</evidence>
<dbReference type="STRING" id="39841.SAMN05660836_01473"/>
<sequence length="140" mass="16014">MKSNVTGAEATDLIPVVIIARNMAIVKRLKSILDHEGKKSVHFSDPFDFCREMKGTTRSVVFLESGFVREYGRILYERLFRVCPFLKIVLVCSPEDRDLIKEAMENGVYGCVVEPFDAWEVSTMLRHLLADLAFNVRKVE</sequence>
<reference evidence="1 2" key="1">
    <citation type="submission" date="2016-10" db="EMBL/GenBank/DDBJ databases">
        <authorList>
            <person name="de Groot N.N."/>
        </authorList>
    </citation>
    <scope>NUCLEOTIDE SEQUENCE [LARGE SCALE GENOMIC DNA]</scope>
    <source>
        <strain evidence="1 2">DSM 9990</strain>
    </source>
</reference>
<name>A0A1I4TRN0_9BACT</name>
<dbReference type="OrthoDB" id="5512628at2"/>
<keyword evidence="2" id="KW-1185">Reference proteome</keyword>
<gene>
    <name evidence="1" type="ORF">SAMN05660836_01473</name>
</gene>
<dbReference type="EMBL" id="FOUU01000004">
    <property type="protein sequence ID" value="SFM79250.1"/>
    <property type="molecule type" value="Genomic_DNA"/>
</dbReference>